<protein>
    <submittedName>
        <fullName evidence="5">Transcriptional regulator, AraC family</fullName>
    </submittedName>
</protein>
<dbReference type="PANTHER" id="PTHR43280:SF32">
    <property type="entry name" value="TRANSCRIPTIONAL REGULATORY PROTEIN"/>
    <property type="match status" value="1"/>
</dbReference>
<evidence type="ECO:0000256" key="2">
    <source>
        <dbReference type="ARBA" id="ARBA00023125"/>
    </source>
</evidence>
<feature type="domain" description="HTH araC/xylS-type" evidence="4">
    <location>
        <begin position="196"/>
        <end position="302"/>
    </location>
</feature>
<dbReference type="HOGENOM" id="CLU_000445_88_2_10"/>
<evidence type="ECO:0000256" key="1">
    <source>
        <dbReference type="ARBA" id="ARBA00023015"/>
    </source>
</evidence>
<sequence>MRSTWFSYFYRMTNAVASRPAPRPTRELKLKGFKVYAVDRPCTTPPYFTRRDYYKAMLLTTRARLHYGHQHWDLDGTYLLFFNPHIPYSLEMRGDLRHGSISLFTEEFITSLDRSESLPQSPLFKIGSPPLYQLSETQIPFMTSIFQKMLTAQEGDYPFKAELIRTYLQLAIHEALHQQPAHTLVQSHTAASRLAARFLDVLEQQFPVETPEQTLELKTAQEFADRLAVHVNHLNKAVKEVTGKPTSAHITARLTDEAKALLQHTTWSVAEISTCLGFAYPTYFNNFFKKQTGTTPLAYRKGSGAALPD</sequence>
<dbReference type="SMART" id="SM00342">
    <property type="entry name" value="HTH_ARAC"/>
    <property type="match status" value="1"/>
</dbReference>
<dbReference type="SUPFAM" id="SSF46689">
    <property type="entry name" value="Homeodomain-like"/>
    <property type="match status" value="1"/>
</dbReference>
<evidence type="ECO:0000259" key="4">
    <source>
        <dbReference type="PROSITE" id="PS01124"/>
    </source>
</evidence>
<dbReference type="GO" id="GO:0043565">
    <property type="term" value="F:sequence-specific DNA binding"/>
    <property type="evidence" value="ECO:0007669"/>
    <property type="project" value="InterPro"/>
</dbReference>
<dbReference type="Proteomes" id="UP000019423">
    <property type="component" value="Plasmid pHsw1"/>
</dbReference>
<proteinExistence type="predicted"/>
<dbReference type="InterPro" id="IPR018060">
    <property type="entry name" value="HTH_AraC"/>
</dbReference>
<keyword evidence="3" id="KW-0804">Transcription</keyword>
<organism evidence="5 6">
    <name type="scientific">Hymenobacter swuensis DY53</name>
    <dbReference type="NCBI Taxonomy" id="1227739"/>
    <lineage>
        <taxon>Bacteria</taxon>
        <taxon>Pseudomonadati</taxon>
        <taxon>Bacteroidota</taxon>
        <taxon>Cytophagia</taxon>
        <taxon>Cytophagales</taxon>
        <taxon>Hymenobacteraceae</taxon>
        <taxon>Hymenobacter</taxon>
    </lineage>
</organism>
<dbReference type="Pfam" id="PF12833">
    <property type="entry name" value="HTH_18"/>
    <property type="match status" value="1"/>
</dbReference>
<keyword evidence="2" id="KW-0238">DNA-binding</keyword>
<dbReference type="GO" id="GO:0003700">
    <property type="term" value="F:DNA-binding transcription factor activity"/>
    <property type="evidence" value="ECO:0007669"/>
    <property type="project" value="InterPro"/>
</dbReference>
<keyword evidence="5" id="KW-0614">Plasmid</keyword>
<dbReference type="PANTHER" id="PTHR43280">
    <property type="entry name" value="ARAC-FAMILY TRANSCRIPTIONAL REGULATOR"/>
    <property type="match status" value="1"/>
</dbReference>
<evidence type="ECO:0000313" key="5">
    <source>
        <dbReference type="EMBL" id="AHJ95362.1"/>
    </source>
</evidence>
<gene>
    <name evidence="5" type="ORF">Hsw_PA0029</name>
</gene>
<keyword evidence="1" id="KW-0805">Transcription regulation</keyword>
<keyword evidence="6" id="KW-1185">Reference proteome</keyword>
<dbReference type="PATRIC" id="fig|1227739.3.peg.65"/>
<dbReference type="AlphaFoldDB" id="W8EUB7"/>
<dbReference type="eggNOG" id="COG2207">
    <property type="taxonomic scope" value="Bacteria"/>
</dbReference>
<evidence type="ECO:0000256" key="3">
    <source>
        <dbReference type="ARBA" id="ARBA00023163"/>
    </source>
</evidence>
<accession>W8EUB7</accession>
<evidence type="ECO:0000313" key="6">
    <source>
        <dbReference type="Proteomes" id="UP000019423"/>
    </source>
</evidence>
<dbReference type="KEGG" id="hsw:Hsw_PA0029"/>
<dbReference type="InterPro" id="IPR009057">
    <property type="entry name" value="Homeodomain-like_sf"/>
</dbReference>
<dbReference type="EMBL" id="CP007144">
    <property type="protein sequence ID" value="AHJ95362.1"/>
    <property type="molecule type" value="Genomic_DNA"/>
</dbReference>
<dbReference type="PROSITE" id="PS01124">
    <property type="entry name" value="HTH_ARAC_FAMILY_2"/>
    <property type="match status" value="1"/>
</dbReference>
<dbReference type="Gene3D" id="1.10.10.60">
    <property type="entry name" value="Homeodomain-like"/>
    <property type="match status" value="1"/>
</dbReference>
<geneLocation type="plasmid" evidence="5 6">
    <name>pHsw1</name>
</geneLocation>
<name>W8EUB7_9BACT</name>
<reference evidence="5 6" key="1">
    <citation type="submission" date="2014-01" db="EMBL/GenBank/DDBJ databases">
        <title>Complete sequence of plasmid1 of ionizing-radiation resistance bacterium Hymenobacter swuensis DY53.</title>
        <authorList>
            <person name="Jung J.-H."/>
            <person name="Jeong S.-W."/>
            <person name="Joe M.-H."/>
            <person name="Cho y.-j."/>
            <person name="Kim M.-K."/>
            <person name="Lim S.-Y."/>
        </authorList>
    </citation>
    <scope>NUCLEOTIDE SEQUENCE [LARGE SCALE GENOMIC DNA]</scope>
    <source>
        <strain evidence="5 6">DY53</strain>
        <plasmid evidence="5 6">pHsw1</plasmid>
    </source>
</reference>